<keyword evidence="2" id="KW-0812">Transmembrane</keyword>
<dbReference type="EMBL" id="CM000616">
    <property type="protein sequence ID" value="EEC46385.1"/>
    <property type="molecule type" value="Genomic_DNA"/>
</dbReference>
<reference evidence="5" key="2">
    <citation type="submission" date="2008-08" db="EMBL/GenBank/DDBJ databases">
        <authorList>
            <consortium name="Diatom Consortium"/>
            <person name="Grigoriev I."/>
            <person name="Grimwood J."/>
            <person name="Kuo A."/>
            <person name="Otillar R.P."/>
            <person name="Salamov A."/>
            <person name="Detter J.C."/>
            <person name="Lindquist E."/>
            <person name="Shapiro H."/>
            <person name="Lucas S."/>
            <person name="Glavina del Rio T."/>
            <person name="Pitluck S."/>
            <person name="Rokhsar D."/>
            <person name="Bowler C."/>
        </authorList>
    </citation>
    <scope>GENOME REANNOTATION</scope>
    <source>
        <strain evidence="5">CCAP 1055/1</strain>
    </source>
</reference>
<name>B7G431_PHATC</name>
<dbReference type="KEGG" id="pti:PHATRDRAFT_47557"/>
<feature type="compositionally biased region" description="Polar residues" evidence="1">
    <location>
        <begin position="113"/>
        <end position="125"/>
    </location>
</feature>
<feature type="region of interest" description="Disordered" evidence="1">
    <location>
        <begin position="320"/>
        <end position="372"/>
    </location>
</feature>
<evidence type="ECO:0000256" key="2">
    <source>
        <dbReference type="SAM" id="Phobius"/>
    </source>
</evidence>
<dbReference type="AlphaFoldDB" id="B7G431"/>
<evidence type="ECO:0000313" key="4">
    <source>
        <dbReference type="EMBL" id="EEC46385.1"/>
    </source>
</evidence>
<feature type="region of interest" description="Disordered" evidence="1">
    <location>
        <begin position="394"/>
        <end position="443"/>
    </location>
</feature>
<feature type="compositionally biased region" description="Polar residues" evidence="1">
    <location>
        <begin position="423"/>
        <end position="437"/>
    </location>
</feature>
<dbReference type="InParanoid" id="B7G431"/>
<feature type="transmembrane region" description="Helical" evidence="2">
    <location>
        <begin position="292"/>
        <end position="311"/>
    </location>
</feature>
<feature type="signal peptide" evidence="3">
    <location>
        <begin position="1"/>
        <end position="21"/>
    </location>
</feature>
<keyword evidence="2" id="KW-0472">Membrane</keyword>
<evidence type="ECO:0000313" key="5">
    <source>
        <dbReference type="Proteomes" id="UP000000759"/>
    </source>
</evidence>
<sequence length="453" mass="49372">MQLHSLSKILLLLVIVHRSHGQFPQVKDRHSLTEEDYLRQQPSLLRGSSNLPLSRSNLLVRQRNSFGQHQQRTRREKEDEDDDDQDDEIDQPETDELSSDFPTGMPSVVDSPMNESPGDQPSSSPRAIPLEPFSLKVQNSDEWDVDLATDSLEKYLFTNLVVENGVESVTLNLVDVVVDSVNDVATSLTSTEPNTRRALQSQNVTRSLTTLEYQGTVTVMESETTVAPADNKESLWSQQSRLLQDNADVVSTVVNQNQGNPAILVGVAVGVDGSSSAASNADANDEGPRTGLAVGLTFLFLAMAVGGLVYWKRRHRQLGEPEAPKEMAASSDDSDSSPTGDKDGLHSGNRSSAVTTTARETDHDSDDDDVDWVAGKKPLYNMLSIVRPSVSTDARRAVHTNPWLSPSSSDDLRPDTLEYCASDDSSLYTSNTTSPQGGASDDGWELALGQGQF</sequence>
<keyword evidence="2" id="KW-1133">Transmembrane helix</keyword>
<dbReference type="GeneID" id="7202788"/>
<dbReference type="RefSeq" id="XP_002181845.1">
    <property type="nucleotide sequence ID" value="XM_002181809.1"/>
</dbReference>
<feature type="region of interest" description="Disordered" evidence="1">
    <location>
        <begin position="60"/>
        <end position="128"/>
    </location>
</feature>
<protein>
    <submittedName>
        <fullName evidence="4">Uncharacterized protein</fullName>
    </submittedName>
</protein>
<dbReference type="Proteomes" id="UP000000759">
    <property type="component" value="Chromosome 14"/>
</dbReference>
<proteinExistence type="predicted"/>
<evidence type="ECO:0000256" key="3">
    <source>
        <dbReference type="SAM" id="SignalP"/>
    </source>
</evidence>
<evidence type="ECO:0000256" key="1">
    <source>
        <dbReference type="SAM" id="MobiDB-lite"/>
    </source>
</evidence>
<keyword evidence="5" id="KW-1185">Reference proteome</keyword>
<feature type="compositionally biased region" description="Acidic residues" evidence="1">
    <location>
        <begin position="78"/>
        <end position="98"/>
    </location>
</feature>
<dbReference type="PaxDb" id="2850-Phatr47557"/>
<organism evidence="4 5">
    <name type="scientific">Phaeodactylum tricornutum (strain CCAP 1055/1)</name>
    <dbReference type="NCBI Taxonomy" id="556484"/>
    <lineage>
        <taxon>Eukaryota</taxon>
        <taxon>Sar</taxon>
        <taxon>Stramenopiles</taxon>
        <taxon>Ochrophyta</taxon>
        <taxon>Bacillariophyta</taxon>
        <taxon>Bacillariophyceae</taxon>
        <taxon>Bacillariophycidae</taxon>
        <taxon>Naviculales</taxon>
        <taxon>Phaeodactylaceae</taxon>
        <taxon>Phaeodactylum</taxon>
    </lineage>
</organism>
<feature type="chain" id="PRO_5002855727" evidence="3">
    <location>
        <begin position="22"/>
        <end position="453"/>
    </location>
</feature>
<accession>B7G431</accession>
<reference evidence="4 5" key="1">
    <citation type="journal article" date="2008" name="Nature">
        <title>The Phaeodactylum genome reveals the evolutionary history of diatom genomes.</title>
        <authorList>
            <person name="Bowler C."/>
            <person name="Allen A.E."/>
            <person name="Badger J.H."/>
            <person name="Grimwood J."/>
            <person name="Jabbari K."/>
            <person name="Kuo A."/>
            <person name="Maheswari U."/>
            <person name="Martens C."/>
            <person name="Maumus F."/>
            <person name="Otillar R.P."/>
            <person name="Rayko E."/>
            <person name="Salamov A."/>
            <person name="Vandepoele K."/>
            <person name="Beszteri B."/>
            <person name="Gruber A."/>
            <person name="Heijde M."/>
            <person name="Katinka M."/>
            <person name="Mock T."/>
            <person name="Valentin K."/>
            <person name="Verret F."/>
            <person name="Berges J.A."/>
            <person name="Brownlee C."/>
            <person name="Cadoret J.P."/>
            <person name="Chiovitti A."/>
            <person name="Choi C.J."/>
            <person name="Coesel S."/>
            <person name="De Martino A."/>
            <person name="Detter J.C."/>
            <person name="Durkin C."/>
            <person name="Falciatore A."/>
            <person name="Fournet J."/>
            <person name="Haruta M."/>
            <person name="Huysman M.J."/>
            <person name="Jenkins B.D."/>
            <person name="Jiroutova K."/>
            <person name="Jorgensen R.E."/>
            <person name="Joubert Y."/>
            <person name="Kaplan A."/>
            <person name="Kroger N."/>
            <person name="Kroth P.G."/>
            <person name="La Roche J."/>
            <person name="Lindquist E."/>
            <person name="Lommer M."/>
            <person name="Martin-Jezequel V."/>
            <person name="Lopez P.J."/>
            <person name="Lucas S."/>
            <person name="Mangogna M."/>
            <person name="McGinnis K."/>
            <person name="Medlin L.K."/>
            <person name="Montsant A."/>
            <person name="Oudot-Le Secq M.P."/>
            <person name="Napoli C."/>
            <person name="Obornik M."/>
            <person name="Parker M.S."/>
            <person name="Petit J.L."/>
            <person name="Porcel B.M."/>
            <person name="Poulsen N."/>
            <person name="Robison M."/>
            <person name="Rychlewski L."/>
            <person name="Rynearson T.A."/>
            <person name="Schmutz J."/>
            <person name="Shapiro H."/>
            <person name="Siaut M."/>
            <person name="Stanley M."/>
            <person name="Sussman M.R."/>
            <person name="Taylor A.R."/>
            <person name="Vardi A."/>
            <person name="von Dassow P."/>
            <person name="Vyverman W."/>
            <person name="Willis A."/>
            <person name="Wyrwicz L.S."/>
            <person name="Rokhsar D.S."/>
            <person name="Weissenbach J."/>
            <person name="Armbrust E.V."/>
            <person name="Green B.R."/>
            <person name="Van de Peer Y."/>
            <person name="Grigoriev I.V."/>
        </authorList>
    </citation>
    <scope>NUCLEOTIDE SEQUENCE [LARGE SCALE GENOMIC DNA]</scope>
    <source>
        <strain evidence="4 5">CCAP 1055/1</strain>
    </source>
</reference>
<keyword evidence="3" id="KW-0732">Signal</keyword>
<feature type="compositionally biased region" description="Polar residues" evidence="1">
    <location>
        <begin position="348"/>
        <end position="358"/>
    </location>
</feature>
<gene>
    <name evidence="4" type="ORF">PHATRDRAFT_47557</name>
</gene>